<keyword evidence="3" id="KW-0444">Lipid biosynthesis</keyword>
<dbReference type="PANTHER" id="PTHR14269:SF62">
    <property type="entry name" value="CDP-DIACYLGLYCEROL--GLYCEROL-3-PHOSPHATE 3-PHOSPHATIDYLTRANSFERASE 1, CHLOROPLASTIC"/>
    <property type="match status" value="1"/>
</dbReference>
<keyword evidence="10" id="KW-1208">Phospholipid metabolism</keyword>
<protein>
    <recommendedName>
        <fullName evidence="11">CDP-diacylglycerol--glycerol-3-phosphate 3-phosphatidyltransferase</fullName>
        <ecNumber evidence="11">2.7.8.5</ecNumber>
    </recommendedName>
</protein>
<feature type="transmembrane region" description="Helical" evidence="13">
    <location>
        <begin position="46"/>
        <end position="68"/>
    </location>
</feature>
<reference evidence="14" key="2">
    <citation type="journal article" date="2021" name="PeerJ">
        <title>Extensive microbial diversity within the chicken gut microbiome revealed by metagenomics and culture.</title>
        <authorList>
            <person name="Gilroy R."/>
            <person name="Ravi A."/>
            <person name="Getino M."/>
            <person name="Pursley I."/>
            <person name="Horton D.L."/>
            <person name="Alikhan N.F."/>
            <person name="Baker D."/>
            <person name="Gharbi K."/>
            <person name="Hall N."/>
            <person name="Watson M."/>
            <person name="Adriaenssens E.M."/>
            <person name="Foster-Nyarko E."/>
            <person name="Jarju S."/>
            <person name="Secka A."/>
            <person name="Antonio M."/>
            <person name="Oren A."/>
            <person name="Chaudhuri R.R."/>
            <person name="La Ragione R."/>
            <person name="Hildebrand F."/>
            <person name="Pallen M.J."/>
        </authorList>
    </citation>
    <scope>NUCLEOTIDE SEQUENCE</scope>
    <source>
        <strain evidence="14">CHK197-8231</strain>
    </source>
</reference>
<keyword evidence="7" id="KW-0443">Lipid metabolism</keyword>
<keyword evidence="5 13" id="KW-0812">Transmembrane</keyword>
<evidence type="ECO:0000256" key="1">
    <source>
        <dbReference type="ARBA" id="ARBA00004141"/>
    </source>
</evidence>
<keyword evidence="6 13" id="KW-1133">Transmembrane helix</keyword>
<feature type="transmembrane region" description="Helical" evidence="13">
    <location>
        <begin position="170"/>
        <end position="188"/>
    </location>
</feature>
<evidence type="ECO:0000256" key="7">
    <source>
        <dbReference type="ARBA" id="ARBA00023098"/>
    </source>
</evidence>
<reference evidence="14" key="1">
    <citation type="submission" date="2020-10" db="EMBL/GenBank/DDBJ databases">
        <authorList>
            <person name="Gilroy R."/>
        </authorList>
    </citation>
    <scope>NUCLEOTIDE SEQUENCE</scope>
    <source>
        <strain evidence="14">CHK197-8231</strain>
    </source>
</reference>
<dbReference type="InterPro" id="IPR004570">
    <property type="entry name" value="Phosphatidylglycerol_P_synth"/>
</dbReference>
<evidence type="ECO:0000313" key="14">
    <source>
        <dbReference type="EMBL" id="HIU23261.1"/>
    </source>
</evidence>
<evidence type="ECO:0000256" key="11">
    <source>
        <dbReference type="NCBIfam" id="TIGR00560"/>
    </source>
</evidence>
<proteinExistence type="inferred from homology"/>
<sequence>MNLPNKLTMLRIFMAFLIIAILLFPFDVAGIELPKLFVNEAIVVDIRYPIAGFIFIIASLTDFLDGHIARKYNLVTDFGKMIDAIADKVLVNSVLIILCATGFIHPIITVVVIVRDSIVNAIKMVAGNKGEAVAAIMSGKLKTACLMVGITLTLFYNLPFELWNLKVSDFLLIIAAVLSIVSGVQYYTMNKKYIFGDQSASAKTK</sequence>
<dbReference type="GO" id="GO:0046474">
    <property type="term" value="P:glycerophospholipid biosynthetic process"/>
    <property type="evidence" value="ECO:0007669"/>
    <property type="project" value="TreeGrafter"/>
</dbReference>
<dbReference type="GO" id="GO:0008444">
    <property type="term" value="F:CDP-diacylglycerol-glycerol-3-phosphate 3-phosphatidyltransferase activity"/>
    <property type="evidence" value="ECO:0007669"/>
    <property type="project" value="UniProtKB-UniRule"/>
</dbReference>
<evidence type="ECO:0000256" key="12">
    <source>
        <dbReference type="RuleBase" id="RU003750"/>
    </source>
</evidence>
<dbReference type="Pfam" id="PF01066">
    <property type="entry name" value="CDP-OH_P_transf"/>
    <property type="match status" value="1"/>
</dbReference>
<evidence type="ECO:0000256" key="8">
    <source>
        <dbReference type="ARBA" id="ARBA00023136"/>
    </source>
</evidence>
<dbReference type="Proteomes" id="UP000824087">
    <property type="component" value="Unassembled WGS sequence"/>
</dbReference>
<dbReference type="InterPro" id="IPR000462">
    <property type="entry name" value="CDP-OH_P_trans"/>
</dbReference>
<dbReference type="PANTHER" id="PTHR14269">
    <property type="entry name" value="CDP-DIACYLGLYCEROL--GLYCEROL-3-PHOSPHATE 3-PHOSPHATIDYLTRANSFERASE-RELATED"/>
    <property type="match status" value="1"/>
</dbReference>
<dbReference type="InterPro" id="IPR050324">
    <property type="entry name" value="CDP-alcohol_PTase-I"/>
</dbReference>
<name>A0A9D1HVE7_9BACT</name>
<dbReference type="EMBL" id="DVML01000040">
    <property type="protein sequence ID" value="HIU23261.1"/>
    <property type="molecule type" value="Genomic_DNA"/>
</dbReference>
<dbReference type="NCBIfam" id="TIGR00560">
    <property type="entry name" value="pgsA"/>
    <property type="match status" value="1"/>
</dbReference>
<accession>A0A9D1HVE7</accession>
<evidence type="ECO:0000313" key="15">
    <source>
        <dbReference type="Proteomes" id="UP000824087"/>
    </source>
</evidence>
<dbReference type="GO" id="GO:0016020">
    <property type="term" value="C:membrane"/>
    <property type="evidence" value="ECO:0007669"/>
    <property type="project" value="UniProtKB-SubCell"/>
</dbReference>
<dbReference type="Gene3D" id="1.20.120.1760">
    <property type="match status" value="1"/>
</dbReference>
<gene>
    <name evidence="14" type="primary">pgsA</name>
    <name evidence="14" type="ORF">IAD49_06750</name>
</gene>
<evidence type="ECO:0000256" key="10">
    <source>
        <dbReference type="ARBA" id="ARBA00023264"/>
    </source>
</evidence>
<evidence type="ECO:0000256" key="3">
    <source>
        <dbReference type="ARBA" id="ARBA00022516"/>
    </source>
</evidence>
<keyword evidence="9" id="KW-0594">Phospholipid biosynthesis</keyword>
<organism evidence="14 15">
    <name type="scientific">Candidatus Fimihabitans intestinipullorum</name>
    <dbReference type="NCBI Taxonomy" id="2840820"/>
    <lineage>
        <taxon>Bacteria</taxon>
        <taxon>Bacillati</taxon>
        <taxon>Mycoplasmatota</taxon>
        <taxon>Mycoplasmatota incertae sedis</taxon>
        <taxon>Candidatus Fimihabitans</taxon>
    </lineage>
</organism>
<feature type="transmembrane region" description="Helical" evidence="13">
    <location>
        <begin position="134"/>
        <end position="158"/>
    </location>
</feature>
<dbReference type="InterPro" id="IPR048254">
    <property type="entry name" value="CDP_ALCOHOL_P_TRANSF_CS"/>
</dbReference>
<evidence type="ECO:0000256" key="13">
    <source>
        <dbReference type="SAM" id="Phobius"/>
    </source>
</evidence>
<comment type="caution">
    <text evidence="14">The sequence shown here is derived from an EMBL/GenBank/DDBJ whole genome shotgun (WGS) entry which is preliminary data.</text>
</comment>
<dbReference type="AlphaFoldDB" id="A0A9D1HVE7"/>
<dbReference type="PIRSF" id="PIRSF000847">
    <property type="entry name" value="Phos_ph_gly_syn"/>
    <property type="match status" value="1"/>
</dbReference>
<dbReference type="EC" id="2.7.8.5" evidence="11"/>
<evidence type="ECO:0000256" key="6">
    <source>
        <dbReference type="ARBA" id="ARBA00022989"/>
    </source>
</evidence>
<evidence type="ECO:0000256" key="4">
    <source>
        <dbReference type="ARBA" id="ARBA00022679"/>
    </source>
</evidence>
<comment type="similarity">
    <text evidence="2 12">Belongs to the CDP-alcohol phosphatidyltransferase class-I family.</text>
</comment>
<keyword evidence="8 13" id="KW-0472">Membrane</keyword>
<evidence type="ECO:0000256" key="9">
    <source>
        <dbReference type="ARBA" id="ARBA00023209"/>
    </source>
</evidence>
<keyword evidence="4 12" id="KW-0808">Transferase</keyword>
<dbReference type="InterPro" id="IPR043130">
    <property type="entry name" value="CDP-OH_PTrfase_TM_dom"/>
</dbReference>
<feature type="transmembrane region" description="Helical" evidence="13">
    <location>
        <begin position="89"/>
        <end position="114"/>
    </location>
</feature>
<comment type="subcellular location">
    <subcellularLocation>
        <location evidence="1">Membrane</location>
        <topology evidence="1">Multi-pass membrane protein</topology>
    </subcellularLocation>
</comment>
<dbReference type="PROSITE" id="PS00379">
    <property type="entry name" value="CDP_ALCOHOL_P_TRANSF"/>
    <property type="match status" value="1"/>
</dbReference>
<evidence type="ECO:0000256" key="2">
    <source>
        <dbReference type="ARBA" id="ARBA00010441"/>
    </source>
</evidence>
<evidence type="ECO:0000256" key="5">
    <source>
        <dbReference type="ARBA" id="ARBA00022692"/>
    </source>
</evidence>